<dbReference type="InterPro" id="IPR033883">
    <property type="entry name" value="C2_III"/>
</dbReference>
<dbReference type="FunFam" id="3.90.70.10:FF:000001">
    <property type="entry name" value="Calpain-1 catalytic subunit"/>
    <property type="match status" value="1"/>
</dbReference>
<dbReference type="InterPro" id="IPR018247">
    <property type="entry name" value="EF_Hand_1_Ca_BS"/>
</dbReference>
<dbReference type="InterPro" id="IPR001300">
    <property type="entry name" value="Peptidase_C2_calpain_cat"/>
</dbReference>
<dbReference type="Gene3D" id="3.90.70.10">
    <property type="entry name" value="Cysteine proteinases"/>
    <property type="match status" value="1"/>
</dbReference>
<evidence type="ECO:0000256" key="4">
    <source>
        <dbReference type="ARBA" id="ARBA00022737"/>
    </source>
</evidence>
<keyword evidence="5 9" id="KW-0378">Hydrolase</keyword>
<dbReference type="PROSITE" id="PS00139">
    <property type="entry name" value="THIOL_PROTEASE_CYS"/>
    <property type="match status" value="1"/>
</dbReference>
<evidence type="ECO:0000313" key="12">
    <source>
        <dbReference type="Proteomes" id="UP000265100"/>
    </source>
</evidence>
<dbReference type="SUPFAM" id="SSF49758">
    <property type="entry name" value="Calpain large subunit, middle domain (domain III)"/>
    <property type="match status" value="1"/>
</dbReference>
<dbReference type="Pfam" id="PF01067">
    <property type="entry name" value="Calpain_III"/>
    <property type="match status" value="1"/>
</dbReference>
<dbReference type="PRINTS" id="PR00704">
    <property type="entry name" value="CALPAIN"/>
</dbReference>
<keyword evidence="3" id="KW-0479">Metal-binding</keyword>
<evidence type="ECO:0000256" key="8">
    <source>
        <dbReference type="PIRSR" id="PIRSR622684-1"/>
    </source>
</evidence>
<feature type="active site" evidence="8 9">
    <location>
        <position position="108"/>
    </location>
</feature>
<reference evidence="11" key="1">
    <citation type="submission" date="2018-05" db="EMBL/GenBank/DDBJ databases">
        <authorList>
            <person name="Datahose"/>
        </authorList>
    </citation>
    <scope>NUCLEOTIDE SEQUENCE</scope>
</reference>
<dbReference type="Gene3D" id="1.10.238.10">
    <property type="entry name" value="EF-hand"/>
    <property type="match status" value="1"/>
</dbReference>
<dbReference type="InterPro" id="IPR036213">
    <property type="entry name" value="Calpain_III_sf"/>
</dbReference>
<dbReference type="PANTHER" id="PTHR10183:SF322">
    <property type="entry name" value="CALPAIN-11"/>
    <property type="match status" value="1"/>
</dbReference>
<feature type="domain" description="Calpain catalytic" evidence="10">
    <location>
        <begin position="48"/>
        <end position="341"/>
    </location>
</feature>
<sequence length="707" mass="80662">MYSVGGISASIYANRLRAEGMGSKDQAVHFAGQDYEALKQECLESGCLFEDPYFPAEPPSLGFKELAPYSSKTKDVEWMRPTELTQDPQFIVGGATRTDICQGALGDCWLLAAIASLTLNEKLLHRVVPHGQSFQDDYAGIFHFQFWQFGEWVDVVIDDRLPVKDGELMFVHSAEGNEFWSALLEKAYAKLNGSYEALSGGSTTEGFEDFTGGVSEMYELRRAPRDLYRIIGKALERGSLLGCSIDVSAVTFKKLVKGHAYSVTGLKEVNFHGNTERLIRIRNPWGQVEWTGAWSDNSPEWDQIDPSEREDLHLQMEDGEFWMSFSDFIRQFSRLEICNLTPDALSDDSLSHWNTIKFYGTWRRGSTAGGCRNHPNTFWINPQYKVTLLEEDDDPEDDEVACSFLVALMQKDRRRYRRQGQDMHTIGFALYEVGCQNVHLKKNFFLSHSSCARSETFINLREVSTRLRLPPGEYLIVPSTFEAGKEADFVLRVFTEKQSETEYEEITEDDIDDSFKAMFAQLAGEDMEISIHELRTILNRVVARRELPIPFNYKDLKTDGFSMESCRTMVNLMDKDGSARLGLVEFQILWNKIRKQFDLDKSGAMSSYEMRLAVEAAGFKLNNRLLQILVARYAENEMIDFDSFICCLVKLEAMFRSFRKFDEAGSGEAEMTLTEVSAVLKRKCIQYPFVKLFCLSNFICYLASGFI</sequence>
<dbReference type="InterPro" id="IPR022683">
    <property type="entry name" value="Calpain_III"/>
</dbReference>
<dbReference type="CDD" id="cd00044">
    <property type="entry name" value="CysPc"/>
    <property type="match status" value="1"/>
</dbReference>
<organism evidence="11 12">
    <name type="scientific">Astatotilapia calliptera</name>
    <name type="common">Eastern happy</name>
    <name type="synonym">Chromis callipterus</name>
    <dbReference type="NCBI Taxonomy" id="8154"/>
    <lineage>
        <taxon>Eukaryota</taxon>
        <taxon>Metazoa</taxon>
        <taxon>Chordata</taxon>
        <taxon>Craniata</taxon>
        <taxon>Vertebrata</taxon>
        <taxon>Euteleostomi</taxon>
        <taxon>Actinopterygii</taxon>
        <taxon>Neopterygii</taxon>
        <taxon>Teleostei</taxon>
        <taxon>Neoteleostei</taxon>
        <taxon>Acanthomorphata</taxon>
        <taxon>Ovalentaria</taxon>
        <taxon>Cichlomorphae</taxon>
        <taxon>Cichliformes</taxon>
        <taxon>Cichlidae</taxon>
        <taxon>African cichlids</taxon>
        <taxon>Pseudocrenilabrinae</taxon>
        <taxon>Haplochromini</taxon>
        <taxon>Astatotilapia</taxon>
    </lineage>
</organism>
<protein>
    <recommendedName>
        <fullName evidence="10">Calpain catalytic domain-containing protein</fullName>
    </recommendedName>
</protein>
<keyword evidence="7" id="KW-0106">Calcium</keyword>
<dbReference type="PANTHER" id="PTHR10183">
    <property type="entry name" value="CALPAIN"/>
    <property type="match status" value="1"/>
</dbReference>
<dbReference type="InterPro" id="IPR022682">
    <property type="entry name" value="Calpain_domain_III"/>
</dbReference>
<dbReference type="SMART" id="SM00230">
    <property type="entry name" value="CysPc"/>
    <property type="match status" value="1"/>
</dbReference>
<dbReference type="SUPFAM" id="SSF47473">
    <property type="entry name" value="EF-hand"/>
    <property type="match status" value="1"/>
</dbReference>
<keyword evidence="12" id="KW-1185">Reference proteome</keyword>
<evidence type="ECO:0000256" key="7">
    <source>
        <dbReference type="ARBA" id="ARBA00022837"/>
    </source>
</evidence>
<dbReference type="SMART" id="SM00720">
    <property type="entry name" value="calpain_III"/>
    <property type="match status" value="1"/>
</dbReference>
<reference evidence="11" key="2">
    <citation type="submission" date="2025-08" db="UniProtKB">
        <authorList>
            <consortium name="Ensembl"/>
        </authorList>
    </citation>
    <scope>IDENTIFICATION</scope>
</reference>
<dbReference type="PROSITE" id="PS50203">
    <property type="entry name" value="CALPAIN_CAT"/>
    <property type="match status" value="1"/>
</dbReference>
<evidence type="ECO:0000256" key="6">
    <source>
        <dbReference type="ARBA" id="ARBA00022807"/>
    </source>
</evidence>
<dbReference type="InterPro" id="IPR011992">
    <property type="entry name" value="EF-hand-dom_pair"/>
</dbReference>
<dbReference type="Ensembl" id="ENSACLT00000038874.2">
    <property type="protein sequence ID" value="ENSACLP00000037988.2"/>
    <property type="gene ID" value="ENSACLG00000025623.2"/>
</dbReference>
<evidence type="ECO:0000313" key="11">
    <source>
        <dbReference type="Ensembl" id="ENSACLP00000037988.2"/>
    </source>
</evidence>
<dbReference type="GeneTree" id="ENSGT00940000158672"/>
<reference evidence="11" key="3">
    <citation type="submission" date="2025-09" db="UniProtKB">
        <authorList>
            <consortium name="Ensembl"/>
        </authorList>
    </citation>
    <scope>IDENTIFICATION</scope>
</reference>
<dbReference type="InterPro" id="IPR000169">
    <property type="entry name" value="Pept_cys_AS"/>
</dbReference>
<keyword evidence="6 9" id="KW-0788">Thiol protease</keyword>
<dbReference type="InterPro" id="IPR022684">
    <property type="entry name" value="Calpain_cysteine_protease"/>
</dbReference>
<comment type="similarity">
    <text evidence="1">Belongs to the peptidase C2 family.</text>
</comment>
<dbReference type="GO" id="GO:0004198">
    <property type="term" value="F:calcium-dependent cysteine-type endopeptidase activity"/>
    <property type="evidence" value="ECO:0007669"/>
    <property type="project" value="InterPro"/>
</dbReference>
<evidence type="ECO:0000256" key="1">
    <source>
        <dbReference type="ARBA" id="ARBA00007623"/>
    </source>
</evidence>
<dbReference type="CDD" id="cd00214">
    <property type="entry name" value="Calpain_III"/>
    <property type="match status" value="1"/>
</dbReference>
<dbReference type="Proteomes" id="UP000265100">
    <property type="component" value="Chromosome 13"/>
</dbReference>
<name>A0A3P8R7R7_ASTCA</name>
<evidence type="ECO:0000259" key="10">
    <source>
        <dbReference type="PROSITE" id="PS50203"/>
    </source>
</evidence>
<dbReference type="InterPro" id="IPR038765">
    <property type="entry name" value="Papain-like_cys_pep_sf"/>
</dbReference>
<dbReference type="FunFam" id="2.60.120.380:FF:000001">
    <property type="entry name" value="Calpain-1 catalytic subunit"/>
    <property type="match status" value="1"/>
</dbReference>
<dbReference type="GO" id="GO:0006508">
    <property type="term" value="P:proteolysis"/>
    <property type="evidence" value="ECO:0007669"/>
    <property type="project" value="UniProtKB-KW"/>
</dbReference>
<dbReference type="GO" id="GO:0005737">
    <property type="term" value="C:cytoplasm"/>
    <property type="evidence" value="ECO:0007669"/>
    <property type="project" value="TreeGrafter"/>
</dbReference>
<dbReference type="SUPFAM" id="SSF54001">
    <property type="entry name" value="Cysteine proteinases"/>
    <property type="match status" value="1"/>
</dbReference>
<evidence type="ECO:0000256" key="5">
    <source>
        <dbReference type="ARBA" id="ARBA00022801"/>
    </source>
</evidence>
<dbReference type="Gene3D" id="2.60.120.380">
    <property type="match status" value="1"/>
</dbReference>
<dbReference type="AlphaFoldDB" id="A0A3P8R7R7"/>
<evidence type="ECO:0000256" key="9">
    <source>
        <dbReference type="PROSITE-ProRule" id="PRU00239"/>
    </source>
</evidence>
<dbReference type="Bgee" id="ENSACLG00000025623">
    <property type="expression patterns" value="Expressed in muscle tissue and 8 other cell types or tissues"/>
</dbReference>
<keyword evidence="2 9" id="KW-0645">Protease</keyword>
<proteinExistence type="inferred from homology"/>
<accession>A0A3P8R7R7</accession>
<dbReference type="PROSITE" id="PS00018">
    <property type="entry name" value="EF_HAND_1"/>
    <property type="match status" value="1"/>
</dbReference>
<dbReference type="Pfam" id="PF00648">
    <property type="entry name" value="Peptidase_C2"/>
    <property type="match status" value="1"/>
</dbReference>
<feature type="active site" evidence="8 9">
    <location>
        <position position="283"/>
    </location>
</feature>
<feature type="active site" evidence="8 9">
    <location>
        <position position="259"/>
    </location>
</feature>
<evidence type="ECO:0000256" key="2">
    <source>
        <dbReference type="ARBA" id="ARBA00022670"/>
    </source>
</evidence>
<keyword evidence="4" id="KW-0677">Repeat</keyword>
<evidence type="ECO:0000256" key="3">
    <source>
        <dbReference type="ARBA" id="ARBA00022723"/>
    </source>
</evidence>
<dbReference type="GO" id="GO:0046872">
    <property type="term" value="F:metal ion binding"/>
    <property type="evidence" value="ECO:0007669"/>
    <property type="project" value="UniProtKB-KW"/>
</dbReference>